<sequence>LCNSEISRLAASVKKQVTIKTDTVAGKILTVAKKEKMNSWVRLGDVVKAITEESWTVTSQAVNAALKDLVKQDIVAKKHTDRNYFKLAKNVSFS</sequence>
<dbReference type="EMBL" id="BARV01021445">
    <property type="protein sequence ID" value="GAI23777.1"/>
    <property type="molecule type" value="Genomic_DNA"/>
</dbReference>
<reference evidence="1" key="1">
    <citation type="journal article" date="2014" name="Front. Microbiol.">
        <title>High frequency of phylogenetically diverse reductive dehalogenase-homologous genes in deep subseafloor sedimentary metagenomes.</title>
        <authorList>
            <person name="Kawai M."/>
            <person name="Futagami T."/>
            <person name="Toyoda A."/>
            <person name="Takaki Y."/>
            <person name="Nishi S."/>
            <person name="Hori S."/>
            <person name="Arai W."/>
            <person name="Tsubouchi T."/>
            <person name="Morono Y."/>
            <person name="Uchiyama I."/>
            <person name="Ito T."/>
            <person name="Fujiyama A."/>
            <person name="Inagaki F."/>
            <person name="Takami H."/>
        </authorList>
    </citation>
    <scope>NUCLEOTIDE SEQUENCE</scope>
    <source>
        <strain evidence="1">Expedition CK06-06</strain>
    </source>
</reference>
<feature type="non-terminal residue" evidence="1">
    <location>
        <position position="1"/>
    </location>
</feature>
<name>X1LWK3_9ZZZZ</name>
<evidence type="ECO:0000313" key="1">
    <source>
        <dbReference type="EMBL" id="GAI23777.1"/>
    </source>
</evidence>
<protein>
    <submittedName>
        <fullName evidence="1">Uncharacterized protein</fullName>
    </submittedName>
</protein>
<gene>
    <name evidence="1" type="ORF">S06H3_35537</name>
</gene>
<dbReference type="AlphaFoldDB" id="X1LWK3"/>
<organism evidence="1">
    <name type="scientific">marine sediment metagenome</name>
    <dbReference type="NCBI Taxonomy" id="412755"/>
    <lineage>
        <taxon>unclassified sequences</taxon>
        <taxon>metagenomes</taxon>
        <taxon>ecological metagenomes</taxon>
    </lineage>
</organism>
<accession>X1LWK3</accession>
<proteinExistence type="predicted"/>
<comment type="caution">
    <text evidence="1">The sequence shown here is derived from an EMBL/GenBank/DDBJ whole genome shotgun (WGS) entry which is preliminary data.</text>
</comment>